<dbReference type="InterPro" id="IPR036942">
    <property type="entry name" value="Beta-barrel_TonB_sf"/>
</dbReference>
<comment type="similarity">
    <text evidence="8 9">Belongs to the TonB-dependent receptor family.</text>
</comment>
<dbReference type="RefSeq" id="WP_233430634.1">
    <property type="nucleotide sequence ID" value="NZ_FQXT01000003.1"/>
</dbReference>
<dbReference type="NCBIfam" id="TIGR04056">
    <property type="entry name" value="OMP_RagA_SusC"/>
    <property type="match status" value="1"/>
</dbReference>
<evidence type="ECO:0000313" key="13">
    <source>
        <dbReference type="EMBL" id="SHI09765.1"/>
    </source>
</evidence>
<dbReference type="InterPro" id="IPR000531">
    <property type="entry name" value="Beta-barrel_TonB"/>
</dbReference>
<accession>A0A1M5YCJ3</accession>
<protein>
    <submittedName>
        <fullName evidence="12">TonB-linked SusC/RagA family outer membrane protein</fullName>
    </submittedName>
    <submittedName>
        <fullName evidence="13">TonB-linked outer membrane protein, SusC/RagA family</fullName>
    </submittedName>
</protein>
<evidence type="ECO:0000256" key="3">
    <source>
        <dbReference type="ARBA" id="ARBA00022452"/>
    </source>
</evidence>
<dbReference type="Pfam" id="PF07715">
    <property type="entry name" value="Plug"/>
    <property type="match status" value="1"/>
</dbReference>
<dbReference type="Proteomes" id="UP000290037">
    <property type="component" value="Unassembled WGS sequence"/>
</dbReference>
<dbReference type="EMBL" id="QOVN01000012">
    <property type="protein sequence ID" value="RXG26792.1"/>
    <property type="molecule type" value="Genomic_DNA"/>
</dbReference>
<dbReference type="InterPro" id="IPR023997">
    <property type="entry name" value="TonB-dep_OMP_SusC/RagA_CS"/>
</dbReference>
<dbReference type="Gene3D" id="2.60.40.1120">
    <property type="entry name" value="Carboxypeptidase-like, regulatory domain"/>
    <property type="match status" value="1"/>
</dbReference>
<evidence type="ECO:0000256" key="7">
    <source>
        <dbReference type="ARBA" id="ARBA00023237"/>
    </source>
</evidence>
<keyword evidence="2 8" id="KW-0813">Transport</keyword>
<keyword evidence="7 8" id="KW-0998">Cell outer membrane</keyword>
<keyword evidence="4 8" id="KW-0812">Transmembrane</keyword>
<evidence type="ECO:0000313" key="12">
    <source>
        <dbReference type="EMBL" id="RXG26792.1"/>
    </source>
</evidence>
<dbReference type="InterPro" id="IPR039426">
    <property type="entry name" value="TonB-dep_rcpt-like"/>
</dbReference>
<dbReference type="InterPro" id="IPR008969">
    <property type="entry name" value="CarboxyPept-like_regulatory"/>
</dbReference>
<dbReference type="EMBL" id="FQXT01000003">
    <property type="protein sequence ID" value="SHI09765.1"/>
    <property type="molecule type" value="Genomic_DNA"/>
</dbReference>
<evidence type="ECO:0000313" key="14">
    <source>
        <dbReference type="Proteomes" id="UP000184240"/>
    </source>
</evidence>
<dbReference type="NCBIfam" id="TIGR04057">
    <property type="entry name" value="SusC_RagA_signa"/>
    <property type="match status" value="1"/>
</dbReference>
<evidence type="ECO:0000256" key="4">
    <source>
        <dbReference type="ARBA" id="ARBA00022692"/>
    </source>
</evidence>
<reference evidence="13" key="1">
    <citation type="submission" date="2016-11" db="EMBL/GenBank/DDBJ databases">
        <authorList>
            <person name="Jaros S."/>
            <person name="Januszkiewicz K."/>
            <person name="Wedrychowicz H."/>
        </authorList>
    </citation>
    <scope>NUCLEOTIDE SEQUENCE [LARGE SCALE GENOMIC DNA]</scope>
    <source>
        <strain evidence="13">DSM 19859</strain>
    </source>
</reference>
<reference evidence="12 15" key="3">
    <citation type="submission" date="2018-07" db="EMBL/GenBank/DDBJ databases">
        <title>Leeuwenhoekiella genomics.</title>
        <authorList>
            <person name="Tahon G."/>
            <person name="Willems A."/>
        </authorList>
    </citation>
    <scope>NUCLEOTIDE SEQUENCE [LARGE SCALE GENOMIC DNA]</scope>
    <source>
        <strain evidence="12 15">LMG 24856</strain>
    </source>
</reference>
<keyword evidence="15" id="KW-1185">Reference proteome</keyword>
<gene>
    <name evidence="12" type="ORF">DSM01_3342</name>
    <name evidence="13" type="ORF">SAMN04487999_2117</name>
</gene>
<dbReference type="AlphaFoldDB" id="A0A1M5YCJ3"/>
<evidence type="ECO:0000256" key="1">
    <source>
        <dbReference type="ARBA" id="ARBA00004571"/>
    </source>
</evidence>
<evidence type="ECO:0000256" key="2">
    <source>
        <dbReference type="ARBA" id="ARBA00022448"/>
    </source>
</evidence>
<keyword evidence="3 8" id="KW-1134">Transmembrane beta strand</keyword>
<dbReference type="InterPro" id="IPR023996">
    <property type="entry name" value="TonB-dep_OMP_SusC/RagA"/>
</dbReference>
<dbReference type="STRING" id="573501.SAMN04487999_2117"/>
<reference evidence="14" key="2">
    <citation type="submission" date="2016-11" db="EMBL/GenBank/DDBJ databases">
        <authorList>
            <person name="Varghese N."/>
            <person name="Submissions S."/>
        </authorList>
    </citation>
    <scope>NUCLEOTIDE SEQUENCE [LARGE SCALE GENOMIC DNA]</scope>
    <source>
        <strain evidence="14">DSM 19859</strain>
    </source>
</reference>
<dbReference type="Gene3D" id="2.40.170.20">
    <property type="entry name" value="TonB-dependent receptor, beta-barrel domain"/>
    <property type="match status" value="1"/>
</dbReference>
<dbReference type="PROSITE" id="PS52016">
    <property type="entry name" value="TONB_DEPENDENT_REC_3"/>
    <property type="match status" value="1"/>
</dbReference>
<evidence type="ECO:0000256" key="9">
    <source>
        <dbReference type="RuleBase" id="RU003357"/>
    </source>
</evidence>
<comment type="subcellular location">
    <subcellularLocation>
        <location evidence="1 8">Cell outer membrane</location>
        <topology evidence="1 8">Multi-pass membrane protein</topology>
    </subcellularLocation>
</comment>
<organism evidence="13 14">
    <name type="scientific">Leeuwenhoekiella palythoae</name>
    <dbReference type="NCBI Taxonomy" id="573501"/>
    <lineage>
        <taxon>Bacteria</taxon>
        <taxon>Pseudomonadati</taxon>
        <taxon>Bacteroidota</taxon>
        <taxon>Flavobacteriia</taxon>
        <taxon>Flavobacteriales</taxon>
        <taxon>Flavobacteriaceae</taxon>
        <taxon>Leeuwenhoekiella</taxon>
    </lineage>
</organism>
<dbReference type="Proteomes" id="UP000184240">
    <property type="component" value="Unassembled WGS sequence"/>
</dbReference>
<evidence type="ECO:0000259" key="10">
    <source>
        <dbReference type="Pfam" id="PF00593"/>
    </source>
</evidence>
<keyword evidence="6 8" id="KW-0472">Membrane</keyword>
<feature type="domain" description="TonB-dependent receptor-like beta-barrel" evidence="10">
    <location>
        <begin position="492"/>
        <end position="912"/>
    </location>
</feature>
<dbReference type="SUPFAM" id="SSF49464">
    <property type="entry name" value="Carboxypeptidase regulatory domain-like"/>
    <property type="match status" value="1"/>
</dbReference>
<evidence type="ECO:0000259" key="11">
    <source>
        <dbReference type="Pfam" id="PF07715"/>
    </source>
</evidence>
<evidence type="ECO:0000256" key="8">
    <source>
        <dbReference type="PROSITE-ProRule" id="PRU01360"/>
    </source>
</evidence>
<dbReference type="InterPro" id="IPR012910">
    <property type="entry name" value="Plug_dom"/>
</dbReference>
<dbReference type="InterPro" id="IPR037066">
    <property type="entry name" value="Plug_dom_sf"/>
</dbReference>
<dbReference type="Pfam" id="PF00593">
    <property type="entry name" value="TonB_dep_Rec_b-barrel"/>
    <property type="match status" value="1"/>
</dbReference>
<evidence type="ECO:0000313" key="15">
    <source>
        <dbReference type="Proteomes" id="UP000290037"/>
    </source>
</evidence>
<dbReference type="Gene3D" id="2.170.130.10">
    <property type="entry name" value="TonB-dependent receptor, plug domain"/>
    <property type="match status" value="1"/>
</dbReference>
<sequence length="1040" mass="115104">MKTLLQLRMLKQITLVVLALLGTTTIMASPALGEVFDNYDQKTISGVVYDTESGETLPGVSVSIKGTTTGTITDFDGSFQLQVEPGAVLVFSYVGYMKQEVPVGDQTSLTVNMETDVQSLEEVAIIGYGKVKRSNLTGSVSTVSSEVLEQTNKVDAVSSIQGQVAGVTVQRTDNKPGAGGFNIRVRGANTINTGAGNGGYSPGQNPLFVVDGIFVDDISFLNPADIERMDVLKDAASAAIYGSRGTNGVVIIQTKKGKEGKMTVRYNNYIGFKEIYNLPPVFNGQTYIPFLRDVVVGNQFASNTDGNFSQYSAEAVNINDYLSEEERENIANGVSTDWVDLITRNGFQQNHTLDISGGNDKTVYAAGLGYTEDQGTIYGEDFNRYTLKGNIQSDLTDWLTFGYDNYVTLATTNEGSLEAFRSAYRLKPIGRAYDDNGDLLFLPTQKETQVSNPIFDTQNWKLENKYINFIGNISLSVKPVEGLSITTKFAPNVKYTRVGEYRGLLTKSTIGNQSNTRAEVNNFLDYSYTWDNIVDYSLDINKDNSLAATLVYSRFLQDNESYGIQVRNFTSDNFLFYNLGAGSNVNSYGSGFSRQTLESYTARLNYNLMDRYILTLTGRYDGASVLSDDNKWAFFPSASFAYRVIREDFMRNQKVFSDLKLRLSYGQTGNNGIGGGLNPLGTLSLLESSYTNIGDASVPTLYVNGLANQDLSWERTSEVNFGLDFGFLNNRLTGSVDIYNRDIKDIIFYRPLPNVTGFGGTFDNIGESRNRGIEVGLNAKIFDGENFKWSTNLNFASNRNEIVNLYGNSDEIIFGAQGGTFIHRVGEPTGSLYGFKFDGIWQLDEAAEAATYGQKPGQVRVVDVNGDGQITEQGDRVILGNPLPKWTGGFTSTMNYKNFDFSFFVYTSQGVTISSNFHNARAFSYDGEPARLWNGYDTDYWTPTNPTNNWFQPGNGGPYQQAIKNMDVSFVKVGFMTLGYALPQETIRKFGIQKLRLYTTVQNPFTFSEYDGWDPENAGRNTYGASFMARTYMAGINFTF</sequence>
<name>A0A1M5YCJ3_9FLAO</name>
<dbReference type="SUPFAM" id="SSF56935">
    <property type="entry name" value="Porins"/>
    <property type="match status" value="1"/>
</dbReference>
<proteinExistence type="inferred from homology"/>
<dbReference type="GO" id="GO:0009279">
    <property type="term" value="C:cell outer membrane"/>
    <property type="evidence" value="ECO:0007669"/>
    <property type="project" value="UniProtKB-SubCell"/>
</dbReference>
<evidence type="ECO:0000256" key="6">
    <source>
        <dbReference type="ARBA" id="ARBA00023136"/>
    </source>
</evidence>
<keyword evidence="5 9" id="KW-0798">TonB box</keyword>
<feature type="domain" description="TonB-dependent receptor plug" evidence="11">
    <location>
        <begin position="134"/>
        <end position="249"/>
    </location>
</feature>
<dbReference type="Pfam" id="PF13715">
    <property type="entry name" value="CarbopepD_reg_2"/>
    <property type="match status" value="1"/>
</dbReference>
<dbReference type="FunFam" id="2.60.40.1120:FF:000003">
    <property type="entry name" value="Outer membrane protein Omp121"/>
    <property type="match status" value="1"/>
</dbReference>
<evidence type="ECO:0000256" key="5">
    <source>
        <dbReference type="ARBA" id="ARBA00023077"/>
    </source>
</evidence>